<dbReference type="AlphaFoldDB" id="A0A0F9I8U3"/>
<accession>A0A0F9I8U3</accession>
<protein>
    <submittedName>
        <fullName evidence="1">Uncharacterized protein</fullName>
    </submittedName>
</protein>
<reference evidence="1" key="1">
    <citation type="journal article" date="2015" name="Nature">
        <title>Complex archaea that bridge the gap between prokaryotes and eukaryotes.</title>
        <authorList>
            <person name="Spang A."/>
            <person name="Saw J.H."/>
            <person name="Jorgensen S.L."/>
            <person name="Zaremba-Niedzwiedzka K."/>
            <person name="Martijn J."/>
            <person name="Lind A.E."/>
            <person name="van Eijk R."/>
            <person name="Schleper C."/>
            <person name="Guy L."/>
            <person name="Ettema T.J."/>
        </authorList>
    </citation>
    <scope>NUCLEOTIDE SEQUENCE</scope>
</reference>
<gene>
    <name evidence="1" type="ORF">LCGC14_1609350</name>
</gene>
<name>A0A0F9I8U3_9ZZZZ</name>
<comment type="caution">
    <text evidence="1">The sequence shown here is derived from an EMBL/GenBank/DDBJ whole genome shotgun (WGS) entry which is preliminary data.</text>
</comment>
<proteinExistence type="predicted"/>
<dbReference type="EMBL" id="LAZR01013009">
    <property type="protein sequence ID" value="KKM24016.1"/>
    <property type="molecule type" value="Genomic_DNA"/>
</dbReference>
<evidence type="ECO:0000313" key="1">
    <source>
        <dbReference type="EMBL" id="KKM24016.1"/>
    </source>
</evidence>
<organism evidence="1">
    <name type="scientific">marine sediment metagenome</name>
    <dbReference type="NCBI Taxonomy" id="412755"/>
    <lineage>
        <taxon>unclassified sequences</taxon>
        <taxon>metagenomes</taxon>
        <taxon>ecological metagenomes</taxon>
    </lineage>
</organism>
<sequence length="386" mass="42832">MGKFRYAILEQDKAETSSADGGTITIDLPETGVLSELTFQARALGAYSNDCVTPMHAILEKIELLVDGSTVVKSLTGTQVKALDWYNGGPFSVSDDSQFAQNHNVYYHDFPLYLGRFAGDTKYGLDMGAYANPQLKVTWNTSLTTFDGMTLDAHTDPTFTHSTIAKMIDGTPTGFMNKYMQSRQIDSWDNANSAQHNTEIPRGFDLWGLMWRGAYLNINPEELMNEVELDFDNGIWKPIDMNYAQFWSVYKTWFPKPCVVTRTVAMAEADHFDTRLLNVQHVDVTDLGATSVHGTLTSARRPIGTIKVVTASNTTNTAASTYWTQCTGFGPHQTLYIPMRQLVDGDMEVVPTTNYSRIDLKTTTGSSAGTSGQQKLVAEYLKPNGR</sequence>